<accession>B0CXW8</accession>
<name>B0CXW8_LACBS</name>
<keyword evidence="3" id="KW-1185">Reference proteome</keyword>
<dbReference type="EMBL" id="DS547094">
    <property type="protein sequence ID" value="EDR12338.1"/>
    <property type="molecule type" value="Genomic_DNA"/>
</dbReference>
<feature type="region of interest" description="Disordered" evidence="1">
    <location>
        <begin position="1"/>
        <end position="59"/>
    </location>
</feature>
<dbReference type="AlphaFoldDB" id="B0CXW8"/>
<dbReference type="RefSeq" id="XP_001876602.1">
    <property type="nucleotide sequence ID" value="XM_001876567.1"/>
</dbReference>
<proteinExistence type="predicted"/>
<protein>
    <submittedName>
        <fullName evidence="2">Predicted protein</fullName>
    </submittedName>
</protein>
<evidence type="ECO:0000313" key="3">
    <source>
        <dbReference type="Proteomes" id="UP000001194"/>
    </source>
</evidence>
<dbReference type="KEGG" id="lbc:LACBIDRAFT_292825"/>
<feature type="compositionally biased region" description="Low complexity" evidence="1">
    <location>
        <begin position="1"/>
        <end position="10"/>
    </location>
</feature>
<dbReference type="OrthoDB" id="3211926at2759"/>
<organism evidence="3">
    <name type="scientific">Laccaria bicolor (strain S238N-H82 / ATCC MYA-4686)</name>
    <name type="common">Bicoloured deceiver</name>
    <name type="synonym">Laccaria laccata var. bicolor</name>
    <dbReference type="NCBI Taxonomy" id="486041"/>
    <lineage>
        <taxon>Eukaryota</taxon>
        <taxon>Fungi</taxon>
        <taxon>Dikarya</taxon>
        <taxon>Basidiomycota</taxon>
        <taxon>Agaricomycotina</taxon>
        <taxon>Agaricomycetes</taxon>
        <taxon>Agaricomycetidae</taxon>
        <taxon>Agaricales</taxon>
        <taxon>Agaricineae</taxon>
        <taxon>Hydnangiaceae</taxon>
        <taxon>Laccaria</taxon>
    </lineage>
</organism>
<dbReference type="GeneID" id="6072196"/>
<feature type="compositionally biased region" description="Low complexity" evidence="1">
    <location>
        <begin position="19"/>
        <end position="34"/>
    </location>
</feature>
<evidence type="ECO:0000313" key="2">
    <source>
        <dbReference type="EMBL" id="EDR12338.1"/>
    </source>
</evidence>
<dbReference type="Proteomes" id="UP000001194">
    <property type="component" value="Unassembled WGS sequence"/>
</dbReference>
<dbReference type="HOGENOM" id="CLU_1468401_0_0_1"/>
<dbReference type="InParanoid" id="B0CXW8"/>
<sequence length="184" mass="20147">MRSPSLSPSPELKPRTRSTRLTSSPSHDISIPSPTLSARVPTLIPREMPPPPDSQSIHFPGFFVFQDTHFAVLPPLDNESTTGPNLDVPKENVPPRRKTRKAATASPSSKSKGHLFSPESSTRELWGMGKVKTIPGTPGTPKRAFGVVADMDITPTRRVDVGDSPRMTRAAARKQRDDHGKELR</sequence>
<feature type="compositionally biased region" description="Basic and acidic residues" evidence="1">
    <location>
        <begin position="174"/>
        <end position="184"/>
    </location>
</feature>
<gene>
    <name evidence="2" type="ORF">LACBIDRAFT_292825</name>
</gene>
<evidence type="ECO:0000256" key="1">
    <source>
        <dbReference type="SAM" id="MobiDB-lite"/>
    </source>
</evidence>
<feature type="region of interest" description="Disordered" evidence="1">
    <location>
        <begin position="74"/>
        <end position="184"/>
    </location>
</feature>
<reference evidence="2 3" key="1">
    <citation type="journal article" date="2008" name="Nature">
        <title>The genome of Laccaria bicolor provides insights into mycorrhizal symbiosis.</title>
        <authorList>
            <person name="Martin F."/>
            <person name="Aerts A."/>
            <person name="Ahren D."/>
            <person name="Brun A."/>
            <person name="Danchin E.G.J."/>
            <person name="Duchaussoy F."/>
            <person name="Gibon J."/>
            <person name="Kohler A."/>
            <person name="Lindquist E."/>
            <person name="Pereda V."/>
            <person name="Salamov A."/>
            <person name="Shapiro H.J."/>
            <person name="Wuyts J."/>
            <person name="Blaudez D."/>
            <person name="Buee M."/>
            <person name="Brokstein P."/>
            <person name="Canbaeck B."/>
            <person name="Cohen D."/>
            <person name="Courty P.E."/>
            <person name="Coutinho P.M."/>
            <person name="Delaruelle C."/>
            <person name="Detter J.C."/>
            <person name="Deveau A."/>
            <person name="DiFazio S."/>
            <person name="Duplessis S."/>
            <person name="Fraissinet-Tachet L."/>
            <person name="Lucic E."/>
            <person name="Frey-Klett P."/>
            <person name="Fourrey C."/>
            <person name="Feussner I."/>
            <person name="Gay G."/>
            <person name="Grimwood J."/>
            <person name="Hoegger P.J."/>
            <person name="Jain P."/>
            <person name="Kilaru S."/>
            <person name="Labbe J."/>
            <person name="Lin Y.C."/>
            <person name="Legue V."/>
            <person name="Le Tacon F."/>
            <person name="Marmeisse R."/>
            <person name="Melayah D."/>
            <person name="Montanini B."/>
            <person name="Muratet M."/>
            <person name="Nehls U."/>
            <person name="Niculita-Hirzel H."/>
            <person name="Oudot-Le Secq M.P."/>
            <person name="Peter M."/>
            <person name="Quesneville H."/>
            <person name="Rajashekar B."/>
            <person name="Reich M."/>
            <person name="Rouhier N."/>
            <person name="Schmutz J."/>
            <person name="Yin T."/>
            <person name="Chalot M."/>
            <person name="Henrissat B."/>
            <person name="Kuees U."/>
            <person name="Lucas S."/>
            <person name="Van de Peer Y."/>
            <person name="Podila G.K."/>
            <person name="Polle A."/>
            <person name="Pukkila P.J."/>
            <person name="Richardson P.M."/>
            <person name="Rouze P."/>
            <person name="Sanders I.R."/>
            <person name="Stajich J.E."/>
            <person name="Tunlid A."/>
            <person name="Tuskan G."/>
            <person name="Grigoriev I.V."/>
        </authorList>
    </citation>
    <scope>NUCLEOTIDE SEQUENCE [LARGE SCALE GENOMIC DNA]</scope>
    <source>
        <strain evidence="3">S238N-H82 / ATCC MYA-4686</strain>
    </source>
</reference>